<gene>
    <name evidence="1" type="ORF">SPARVUS_LOCUS12226055</name>
</gene>
<dbReference type="EMBL" id="CATNWA010017008">
    <property type="protein sequence ID" value="CAI9597264.1"/>
    <property type="molecule type" value="Genomic_DNA"/>
</dbReference>
<evidence type="ECO:0000313" key="2">
    <source>
        <dbReference type="Proteomes" id="UP001162483"/>
    </source>
</evidence>
<sequence length="108" mass="11669">ATYLSPGLAVSRAARFTGRPLFQEAGIFSVGTSSAALHEWSCSLLGPVTCPKRIQGGRTLSVSDRLGDRTGSGSRYLSNSGTRSLKVPILNGEQSLKRNFPLWVELRF</sequence>
<feature type="non-terminal residue" evidence="1">
    <location>
        <position position="108"/>
    </location>
</feature>
<protein>
    <submittedName>
        <fullName evidence="1">Uncharacterized protein</fullName>
    </submittedName>
</protein>
<reference evidence="1" key="1">
    <citation type="submission" date="2023-05" db="EMBL/GenBank/DDBJ databases">
        <authorList>
            <person name="Stuckert A."/>
        </authorList>
    </citation>
    <scope>NUCLEOTIDE SEQUENCE</scope>
</reference>
<feature type="non-terminal residue" evidence="1">
    <location>
        <position position="1"/>
    </location>
</feature>
<proteinExistence type="predicted"/>
<keyword evidence="2" id="KW-1185">Reference proteome</keyword>
<accession>A0ABN9FJX8</accession>
<dbReference type="Proteomes" id="UP001162483">
    <property type="component" value="Unassembled WGS sequence"/>
</dbReference>
<evidence type="ECO:0000313" key="1">
    <source>
        <dbReference type="EMBL" id="CAI9597264.1"/>
    </source>
</evidence>
<comment type="caution">
    <text evidence="1">The sequence shown here is derived from an EMBL/GenBank/DDBJ whole genome shotgun (WGS) entry which is preliminary data.</text>
</comment>
<name>A0ABN9FJX8_9NEOB</name>
<organism evidence="1 2">
    <name type="scientific">Staurois parvus</name>
    <dbReference type="NCBI Taxonomy" id="386267"/>
    <lineage>
        <taxon>Eukaryota</taxon>
        <taxon>Metazoa</taxon>
        <taxon>Chordata</taxon>
        <taxon>Craniata</taxon>
        <taxon>Vertebrata</taxon>
        <taxon>Euteleostomi</taxon>
        <taxon>Amphibia</taxon>
        <taxon>Batrachia</taxon>
        <taxon>Anura</taxon>
        <taxon>Neobatrachia</taxon>
        <taxon>Ranoidea</taxon>
        <taxon>Ranidae</taxon>
        <taxon>Staurois</taxon>
    </lineage>
</organism>